<dbReference type="RefSeq" id="WP_245638200.1">
    <property type="nucleotide sequence ID" value="NZ_CP015963.1"/>
</dbReference>
<proteinExistence type="inferred from homology"/>
<protein>
    <submittedName>
        <fullName evidence="9">Peptidyl-dipeptidase Dcp</fullName>
    </submittedName>
</protein>
<dbReference type="PANTHER" id="PTHR43660">
    <property type="entry name" value="DIPEPTIDYL CARBOXYPEPTIDASE"/>
    <property type="match status" value="1"/>
</dbReference>
<dbReference type="Pfam" id="PF01432">
    <property type="entry name" value="Peptidase_M3"/>
    <property type="match status" value="1"/>
</dbReference>
<evidence type="ECO:0000313" key="10">
    <source>
        <dbReference type="Proteomes" id="UP000320547"/>
    </source>
</evidence>
<evidence type="ECO:0000256" key="2">
    <source>
        <dbReference type="ARBA" id="ARBA00022670"/>
    </source>
</evidence>
<keyword evidence="4 7" id="KW-0378">Hydrolase</keyword>
<sequence>MQSIGDCTLVANDINLRFKQRAALEMPLGRMPDTRKRTPGDIYWTGELRMKARILARVAPIALAAAVLGGCNMTPVEIYSSDEIFAGNETIPQGTGYFASESTLPFHAPDFDAISEHDYMPAFEQGMAIQKAEVASIVNNPEEPTFENTIVALEKSGLMLGRVSYVFSALTGANTNDRLDQIDTEISPLLTAHYDTINLDPGLFARVKAIYDNRAAMTMEPEDSVLLEKTYADMVQAGALLDDEQRERVKEINSKLSTLTTEFSQKVRQATVDGAVIVDTREELAGLSDSDIEAAATLATEKGMEGKFALALQNTTQQPLLPALENRDVRERLFKASAYRADQGGANDTRALLAQIATLRAEKAEIFGKPDWATYTMYDRMAKDPATALGFMEDMVPALAATQRSDAELLNARIATDGLDFKVQPWDWYRFSEKVKAEKYAFDEGEVMEYFELQPVLEDGVFFMAEKLYGLTFEKRDDIPVYHPDVWVYTVFDADGSELGLFYFDPFQRPSKRGGAWMSNFVDQSYETGNKPVIYNVLNIPKAAEGEPQLVSFDWVETTFHEFGHALHGFFADQKYETLSGTATARDFVEYPSQVHEMWVTYPEVLQNYAKHYETGETIPMELVEKIQAASKFNQGYDFGETVTAALLDMKWHALSPKEAAAIDTPEKVDAFERNSLLALGLEIDLVPPRYRSNYFNHIFSSPAGYSAGYYSYLWTEMLDKDSRKWFRENGGLTRENGDHYRQTVLSRGGTMDYFQMFENFAGRQPDVKPMLVSRGLVEE</sequence>
<dbReference type="FunFam" id="3.40.390.10:FF:000009">
    <property type="entry name" value="Oligopeptidase A"/>
    <property type="match status" value="1"/>
</dbReference>
<dbReference type="AlphaFoldDB" id="A0A562UXR8"/>
<evidence type="ECO:0000256" key="4">
    <source>
        <dbReference type="ARBA" id="ARBA00022801"/>
    </source>
</evidence>
<dbReference type="InterPro" id="IPR001567">
    <property type="entry name" value="Pept_M3A_M3B_dom"/>
</dbReference>
<accession>A0A562UXR8</accession>
<dbReference type="Gene3D" id="3.40.390.10">
    <property type="entry name" value="Collagenase (Catalytic Domain)"/>
    <property type="match status" value="1"/>
</dbReference>
<feature type="domain" description="Peptidase M3A/M3B catalytic" evidence="8">
    <location>
        <begin position="324"/>
        <end position="775"/>
    </location>
</feature>
<comment type="similarity">
    <text evidence="1 7">Belongs to the peptidase M3 family.</text>
</comment>
<evidence type="ECO:0000256" key="5">
    <source>
        <dbReference type="ARBA" id="ARBA00022833"/>
    </source>
</evidence>
<dbReference type="PANTHER" id="PTHR43660:SF1">
    <property type="entry name" value="DIPEPTIDYL CARBOXYPEPTIDASE"/>
    <property type="match status" value="1"/>
</dbReference>
<dbReference type="InterPro" id="IPR024079">
    <property type="entry name" value="MetalloPept_cat_dom_sf"/>
</dbReference>
<keyword evidence="5 7" id="KW-0862">Zinc</keyword>
<dbReference type="GO" id="GO:0046872">
    <property type="term" value="F:metal ion binding"/>
    <property type="evidence" value="ECO:0007669"/>
    <property type="project" value="UniProtKB-UniRule"/>
</dbReference>
<name>A0A562UXR8_9SPHN</name>
<dbReference type="GO" id="GO:0004222">
    <property type="term" value="F:metalloendopeptidase activity"/>
    <property type="evidence" value="ECO:0007669"/>
    <property type="project" value="InterPro"/>
</dbReference>
<keyword evidence="6 7" id="KW-0482">Metalloprotease</keyword>
<dbReference type="STRING" id="476157.GCA_001663155_01353"/>
<dbReference type="Gene3D" id="1.10.1370.10">
    <property type="entry name" value="Neurolysin, domain 3"/>
    <property type="match status" value="1"/>
</dbReference>
<keyword evidence="10" id="KW-1185">Reference proteome</keyword>
<evidence type="ECO:0000313" key="9">
    <source>
        <dbReference type="EMBL" id="TWJ10338.1"/>
    </source>
</evidence>
<evidence type="ECO:0000256" key="6">
    <source>
        <dbReference type="ARBA" id="ARBA00023049"/>
    </source>
</evidence>
<dbReference type="Proteomes" id="UP000320547">
    <property type="component" value="Unassembled WGS sequence"/>
</dbReference>
<comment type="caution">
    <text evidence="9">The sequence shown here is derived from an EMBL/GenBank/DDBJ whole genome shotgun (WGS) entry which is preliminary data.</text>
</comment>
<dbReference type="InterPro" id="IPR034005">
    <property type="entry name" value="M3A_DCP"/>
</dbReference>
<keyword evidence="3 7" id="KW-0479">Metal-binding</keyword>
<dbReference type="GO" id="GO:0004180">
    <property type="term" value="F:carboxypeptidase activity"/>
    <property type="evidence" value="ECO:0007669"/>
    <property type="project" value="TreeGrafter"/>
</dbReference>
<keyword evidence="2 7" id="KW-0645">Protease</keyword>
<organism evidence="9 10">
    <name type="scientific">Altererythrobacter ishigakiensis</name>
    <dbReference type="NCBI Taxonomy" id="476157"/>
    <lineage>
        <taxon>Bacteria</taxon>
        <taxon>Pseudomonadati</taxon>
        <taxon>Pseudomonadota</taxon>
        <taxon>Alphaproteobacteria</taxon>
        <taxon>Sphingomonadales</taxon>
        <taxon>Erythrobacteraceae</taxon>
        <taxon>Altererythrobacter</taxon>
    </lineage>
</organism>
<dbReference type="InterPro" id="IPR024077">
    <property type="entry name" value="Neurolysin/TOP_dom2"/>
</dbReference>
<dbReference type="GO" id="GO:0006508">
    <property type="term" value="P:proteolysis"/>
    <property type="evidence" value="ECO:0007669"/>
    <property type="project" value="UniProtKB-KW"/>
</dbReference>
<evidence type="ECO:0000256" key="7">
    <source>
        <dbReference type="RuleBase" id="RU003435"/>
    </source>
</evidence>
<dbReference type="GO" id="GO:0005829">
    <property type="term" value="C:cytosol"/>
    <property type="evidence" value="ECO:0007669"/>
    <property type="project" value="TreeGrafter"/>
</dbReference>
<evidence type="ECO:0000256" key="3">
    <source>
        <dbReference type="ARBA" id="ARBA00022723"/>
    </source>
</evidence>
<dbReference type="EMBL" id="VLLK01000001">
    <property type="protein sequence ID" value="TWJ10338.1"/>
    <property type="molecule type" value="Genomic_DNA"/>
</dbReference>
<dbReference type="CDD" id="cd06456">
    <property type="entry name" value="M3A_DCP"/>
    <property type="match status" value="1"/>
</dbReference>
<dbReference type="InterPro" id="IPR045090">
    <property type="entry name" value="Pept_M3A_M3B"/>
</dbReference>
<comment type="cofactor">
    <cofactor evidence="7">
        <name>Zn(2+)</name>
        <dbReference type="ChEBI" id="CHEBI:29105"/>
    </cofactor>
    <text evidence="7">Binds 1 zinc ion.</text>
</comment>
<evidence type="ECO:0000259" key="8">
    <source>
        <dbReference type="Pfam" id="PF01432"/>
    </source>
</evidence>
<evidence type="ECO:0000256" key="1">
    <source>
        <dbReference type="ARBA" id="ARBA00006040"/>
    </source>
</evidence>
<dbReference type="SUPFAM" id="SSF55486">
    <property type="entry name" value="Metalloproteases ('zincins'), catalytic domain"/>
    <property type="match status" value="1"/>
</dbReference>
<reference evidence="9 10" key="1">
    <citation type="submission" date="2019-07" db="EMBL/GenBank/DDBJ databases">
        <title>Genomic Encyclopedia of Archaeal and Bacterial Type Strains, Phase II (KMG-II): from individual species to whole genera.</title>
        <authorList>
            <person name="Goeker M."/>
        </authorList>
    </citation>
    <scope>NUCLEOTIDE SEQUENCE [LARGE SCALE GENOMIC DNA]</scope>
    <source>
        <strain evidence="9 10">ATCC BAA-2084</strain>
    </source>
</reference>
<gene>
    <name evidence="9" type="ORF">JN10_2002</name>
</gene>